<dbReference type="WBParaSite" id="SRAE_2000199000.1">
    <property type="protein sequence ID" value="SRAE_2000199000.1"/>
    <property type="gene ID" value="WBGene00262197"/>
</dbReference>
<evidence type="ECO:0000313" key="4">
    <source>
        <dbReference type="WBParaSite" id="SRAE_2000199000.1"/>
    </source>
</evidence>
<accession>A0A090LC11</accession>
<dbReference type="Pfam" id="PF04031">
    <property type="entry name" value="Las1"/>
    <property type="match status" value="1"/>
</dbReference>
<proteinExistence type="predicted"/>
<dbReference type="Proteomes" id="UP000035682">
    <property type="component" value="Unplaced"/>
</dbReference>
<dbReference type="WormBase" id="SRAE_2000199000">
    <property type="protein sequence ID" value="SRP05505"/>
    <property type="gene ID" value="WBGene00262197"/>
</dbReference>
<feature type="region of interest" description="Disordered" evidence="1">
    <location>
        <begin position="1"/>
        <end position="20"/>
    </location>
</feature>
<dbReference type="GeneID" id="36379691"/>
<dbReference type="GO" id="GO:0004519">
    <property type="term" value="F:endonuclease activity"/>
    <property type="evidence" value="ECO:0007669"/>
    <property type="project" value="InterPro"/>
</dbReference>
<evidence type="ECO:0000313" key="2">
    <source>
        <dbReference type="EMBL" id="CEF67326.1"/>
    </source>
</evidence>
<name>A0A090LC11_STRRB</name>
<dbReference type="RefSeq" id="XP_024506526.1">
    <property type="nucleotide sequence ID" value="XM_024653006.1"/>
</dbReference>
<reference evidence="4" key="2">
    <citation type="submission" date="2020-12" db="UniProtKB">
        <authorList>
            <consortium name="WormBaseParasite"/>
        </authorList>
    </citation>
    <scope>IDENTIFICATION</scope>
</reference>
<evidence type="ECO:0000313" key="5">
    <source>
        <dbReference type="WormBase" id="SRAE_2000199000"/>
    </source>
</evidence>
<dbReference type="EMBL" id="LN609529">
    <property type="protein sequence ID" value="CEF67326.1"/>
    <property type="molecule type" value="Genomic_DNA"/>
</dbReference>
<keyword evidence="3" id="KW-1185">Reference proteome</keyword>
<sequence>MEKEYNRKRHSKSNEFSGKQVYEDEHTKTLEEILSCLRSIKSRDSEKGRIALDATYELFFAQYVLTTTNCDSNEGKENLTRILGVAVSRVVGHLQDMQASLENYRGASIQQTLQFFKIDIDIANYRNEFVHGTMPNLHILLDSIDKLTKLIIEVYWNFFDGDITWPKDVSDNDLKVISNIRKIIDLTKSPEVGLANYENFINENTVIQLRYSILKNCNLFIKLLMGTRNLIVIESVDIENNIKDGDVFEFARYTGECAIEAEDDYFKKQYIYWTSWLIKKIVTGKLVCKWEIKELSKLCIILNLKECLEKIFEHYNMEVGDFVLSNQSENNKMDTDDDIKIVDISGPWGS</sequence>
<reference evidence="2 3" key="1">
    <citation type="submission" date="2014-09" db="EMBL/GenBank/DDBJ databases">
        <authorList>
            <person name="Martin A.A."/>
        </authorList>
    </citation>
    <scope>NUCLEOTIDE SEQUENCE</scope>
    <source>
        <strain evidence="3">ED321</strain>
        <strain evidence="2">ED321 Heterogonic</strain>
    </source>
</reference>
<evidence type="ECO:0000256" key="1">
    <source>
        <dbReference type="SAM" id="MobiDB-lite"/>
    </source>
</evidence>
<protein>
    <submittedName>
        <fullName evidence="2 4">Las1-like family-containing protein</fullName>
    </submittedName>
</protein>
<dbReference type="AlphaFoldDB" id="A0A090LC11"/>
<evidence type="ECO:0000313" key="3">
    <source>
        <dbReference type="Proteomes" id="UP000035682"/>
    </source>
</evidence>
<organism evidence="2">
    <name type="scientific">Strongyloides ratti</name>
    <name type="common">Parasitic roundworm</name>
    <dbReference type="NCBI Taxonomy" id="34506"/>
    <lineage>
        <taxon>Eukaryota</taxon>
        <taxon>Metazoa</taxon>
        <taxon>Ecdysozoa</taxon>
        <taxon>Nematoda</taxon>
        <taxon>Chromadorea</taxon>
        <taxon>Rhabditida</taxon>
        <taxon>Tylenchina</taxon>
        <taxon>Panagrolaimomorpha</taxon>
        <taxon>Strongyloidoidea</taxon>
        <taxon>Strongyloididae</taxon>
        <taxon>Strongyloides</taxon>
    </lineage>
</organism>
<dbReference type="GO" id="GO:0090730">
    <property type="term" value="C:Las1 complex"/>
    <property type="evidence" value="ECO:0007669"/>
    <property type="project" value="InterPro"/>
</dbReference>
<gene>
    <name evidence="2 4 5" type="ORF">SRAE_2000199000</name>
</gene>
<feature type="compositionally biased region" description="Basic residues" evidence="1">
    <location>
        <begin position="1"/>
        <end position="11"/>
    </location>
</feature>
<dbReference type="InterPro" id="IPR007174">
    <property type="entry name" value="Las1"/>
</dbReference>
<dbReference type="GO" id="GO:0006364">
    <property type="term" value="P:rRNA processing"/>
    <property type="evidence" value="ECO:0007669"/>
    <property type="project" value="InterPro"/>
</dbReference>
<dbReference type="CTD" id="36379691"/>